<dbReference type="Pfam" id="PF06119">
    <property type="entry name" value="NIDO"/>
    <property type="match status" value="1"/>
</dbReference>
<organism evidence="2 3">
    <name type="scientific">Paramuricea clavata</name>
    <name type="common">Red gorgonian</name>
    <name type="synonym">Violescent sea-whip</name>
    <dbReference type="NCBI Taxonomy" id="317549"/>
    <lineage>
        <taxon>Eukaryota</taxon>
        <taxon>Metazoa</taxon>
        <taxon>Cnidaria</taxon>
        <taxon>Anthozoa</taxon>
        <taxon>Octocorallia</taxon>
        <taxon>Malacalcyonacea</taxon>
        <taxon>Plexauridae</taxon>
        <taxon>Paramuricea</taxon>
    </lineage>
</organism>
<evidence type="ECO:0000259" key="1">
    <source>
        <dbReference type="Pfam" id="PF06119"/>
    </source>
</evidence>
<accession>A0A6S7LS11</accession>
<dbReference type="AlphaFoldDB" id="A0A6S7LS11"/>
<evidence type="ECO:0000313" key="3">
    <source>
        <dbReference type="Proteomes" id="UP001152795"/>
    </source>
</evidence>
<keyword evidence="3" id="KW-1185">Reference proteome</keyword>
<feature type="domain" description="NIDO" evidence="1">
    <location>
        <begin position="39"/>
        <end position="146"/>
    </location>
</feature>
<name>A0A6S7LS11_PARCT</name>
<dbReference type="EMBL" id="CACRXK020026803">
    <property type="protein sequence ID" value="CAB4040449.1"/>
    <property type="molecule type" value="Genomic_DNA"/>
</dbReference>
<comment type="caution">
    <text evidence="2">The sequence shown here is derived from an EMBL/GenBank/DDBJ whole genome shotgun (WGS) entry which is preliminary data.</text>
</comment>
<reference evidence="2" key="1">
    <citation type="submission" date="2020-04" db="EMBL/GenBank/DDBJ databases">
        <authorList>
            <person name="Alioto T."/>
            <person name="Alioto T."/>
            <person name="Gomez Garrido J."/>
        </authorList>
    </citation>
    <scope>NUCLEOTIDE SEQUENCE</scope>
    <source>
        <strain evidence="2">A484AB</strain>
    </source>
</reference>
<dbReference type="InterPro" id="IPR003886">
    <property type="entry name" value="NIDO_dom"/>
</dbReference>
<feature type="non-terminal residue" evidence="2">
    <location>
        <position position="151"/>
    </location>
</feature>
<dbReference type="GO" id="GO:0007160">
    <property type="term" value="P:cell-matrix adhesion"/>
    <property type="evidence" value="ECO:0007669"/>
    <property type="project" value="InterPro"/>
</dbReference>
<proteinExistence type="predicted"/>
<sequence length="151" mass="17606">RFVESANDEQIITTDERTCVRKAFSGNGFRLRGDFYYEMFICPNGMIRFNNNFYQNWPFNFGTLQMQSEDISFAPFWARVDLTAFGTSAGDSKVRFASYHKDTNPRQVVFDKVNDDVRGFTGRNDFQATWVSVITFENIMPHDRVQRGYEG</sequence>
<evidence type="ECO:0000313" key="2">
    <source>
        <dbReference type="EMBL" id="CAB4040449.1"/>
    </source>
</evidence>
<dbReference type="Proteomes" id="UP001152795">
    <property type="component" value="Unassembled WGS sequence"/>
</dbReference>
<feature type="non-terminal residue" evidence="2">
    <location>
        <position position="1"/>
    </location>
</feature>
<protein>
    <recommendedName>
        <fullName evidence="1">NIDO domain-containing protein</fullName>
    </recommendedName>
</protein>
<dbReference type="OrthoDB" id="4405280at2759"/>
<gene>
    <name evidence="2" type="ORF">PACLA_8A051048</name>
</gene>